<protein>
    <submittedName>
        <fullName evidence="2">Uncharacterized protein</fullName>
    </submittedName>
</protein>
<reference evidence="2 3" key="1">
    <citation type="submission" date="2021-05" db="EMBL/GenBank/DDBJ databases">
        <title>The draft genome of Geobacter chapellei DSM 13688.</title>
        <authorList>
            <person name="Xu Z."/>
            <person name="Masuda Y."/>
            <person name="Itoh H."/>
            <person name="Senoo K."/>
        </authorList>
    </citation>
    <scope>NUCLEOTIDE SEQUENCE [LARGE SCALE GENOMIC DNA]</scope>
    <source>
        <strain evidence="2 3">DSM 13688</strain>
    </source>
</reference>
<dbReference type="EMBL" id="JAHDYS010000012">
    <property type="protein sequence ID" value="MBT1072742.1"/>
    <property type="molecule type" value="Genomic_DNA"/>
</dbReference>
<evidence type="ECO:0000313" key="2">
    <source>
        <dbReference type="EMBL" id="MBT1072742.1"/>
    </source>
</evidence>
<evidence type="ECO:0000313" key="3">
    <source>
        <dbReference type="Proteomes" id="UP000784128"/>
    </source>
</evidence>
<feature type="signal peptide" evidence="1">
    <location>
        <begin position="1"/>
        <end position="21"/>
    </location>
</feature>
<name>A0ABS5UAN3_9BACT</name>
<keyword evidence="1" id="KW-0732">Signal</keyword>
<keyword evidence="3" id="KW-1185">Reference proteome</keyword>
<dbReference type="Proteomes" id="UP000784128">
    <property type="component" value="Unassembled WGS sequence"/>
</dbReference>
<feature type="chain" id="PRO_5045403398" evidence="1">
    <location>
        <begin position="22"/>
        <end position="332"/>
    </location>
</feature>
<evidence type="ECO:0000256" key="1">
    <source>
        <dbReference type="SAM" id="SignalP"/>
    </source>
</evidence>
<organism evidence="2 3">
    <name type="scientific">Pelotalea chapellei</name>
    <dbReference type="NCBI Taxonomy" id="44671"/>
    <lineage>
        <taxon>Bacteria</taxon>
        <taxon>Pseudomonadati</taxon>
        <taxon>Thermodesulfobacteriota</taxon>
        <taxon>Desulfuromonadia</taxon>
        <taxon>Geobacterales</taxon>
        <taxon>Geobacteraceae</taxon>
        <taxon>Pelotalea</taxon>
    </lineage>
</organism>
<gene>
    <name evidence="2" type="ORF">KJB30_13170</name>
</gene>
<proteinExistence type="predicted"/>
<accession>A0ABS5UAN3</accession>
<sequence length="332" mass="37538">MKTPVIFLVIFFGLMSIQSRAQSFDTKDPRWKQLSQAYGFALAQQDSLERIEKKFPDLARDVKEAWLSYYSSALGESSKTVEKELIKEAGEKWPEINKQMKSQLNDLNTRQEITHPQAVEFLNEVRERSKGQIPKTLLKTLLSSNPRYLKNPSSELTEGWKQTFRTKGLADAKGVDCSISLPESWSRKAGNRPNMVQMFQSGAGHGPILSSLMVMSIPPPKLSKNEQKDFFTPSELKSSIPDGGKFIMSKNITLDGAPGAMVVYDLTQQGLETTTKSRVTHFVTIHNDNKMILLQFMAIKFSDNFSTLDQIQKLYLPTFKLIASSLVFNDRL</sequence>
<dbReference type="RefSeq" id="WP_214300036.1">
    <property type="nucleotide sequence ID" value="NZ_JAHDYS010000012.1"/>
</dbReference>
<comment type="caution">
    <text evidence="2">The sequence shown here is derived from an EMBL/GenBank/DDBJ whole genome shotgun (WGS) entry which is preliminary data.</text>
</comment>